<proteinExistence type="predicted"/>
<dbReference type="EMBL" id="CP051755">
    <property type="protein sequence ID" value="QPJ86599.1"/>
    <property type="molecule type" value="Genomic_DNA"/>
</dbReference>
<geneLocation type="plasmid" evidence="1 2">
    <name>p1</name>
</geneLocation>
<keyword evidence="2" id="KW-1185">Reference proteome</keyword>
<evidence type="ECO:0000313" key="2">
    <source>
        <dbReference type="Proteomes" id="UP000594603"/>
    </source>
</evidence>
<keyword evidence="1" id="KW-0614">Plasmid</keyword>
<name>A0ACD1BGT0_9CLOT</name>
<accession>A0ACD1BGT0</accession>
<organism evidence="1 2">
    <name type="scientific">Candidatus Sarcina troglodytae</name>
    <dbReference type="NCBI Taxonomy" id="2726954"/>
    <lineage>
        <taxon>Bacteria</taxon>
        <taxon>Bacillati</taxon>
        <taxon>Bacillota</taxon>
        <taxon>Clostridia</taxon>
        <taxon>Eubacteriales</taxon>
        <taxon>Clostridiaceae</taxon>
        <taxon>Sarcina</taxon>
    </lineage>
</organism>
<sequence>MVKRSIITVEFSRIKEEDIQLYLKLKEFDKPGSIIKDILKGRLPLSIL</sequence>
<reference evidence="1" key="1">
    <citation type="submission" date="2020-04" db="EMBL/GenBank/DDBJ databases">
        <title>A novel bacterium ('Candidatus Sarcina troglodytae' sp. nov.) linked to a protracted, uniformly lethal epizootic among sanctuary western chimpanzees (Pan troglodytes verus) in Sierra Leone.</title>
        <authorList>
            <person name="Owens L.A."/>
            <person name="Colitti B."/>
            <person name="Hirji I."/>
            <person name="Pizaro A."/>
            <person name="Jaffe J.E."/>
            <person name="Moittie S."/>
            <person name="Bishop-Lilly K.A."/>
            <person name="Estrella L.A."/>
            <person name="Voegtly L.J."/>
            <person name="Kuhn J.H."/>
            <person name="Suen G."/>
            <person name="Deblois C.L."/>
            <person name="Dunn C."/>
            <person name="Juan-Salles C."/>
            <person name="Goldberg T.L."/>
        </authorList>
    </citation>
    <scope>NUCLEOTIDE SEQUENCE</scope>
    <source>
        <strain evidence="1">JB2</strain>
    </source>
</reference>
<evidence type="ECO:0000313" key="1">
    <source>
        <dbReference type="EMBL" id="QPJ86599.1"/>
    </source>
</evidence>
<dbReference type="Proteomes" id="UP000594603">
    <property type="component" value="Plasmid p1"/>
</dbReference>
<gene>
    <name evidence="1" type="ORF">HH195_11560</name>
</gene>
<protein>
    <submittedName>
        <fullName evidence="1">Uncharacterized protein</fullName>
    </submittedName>
</protein>